<organism evidence="1 2">
    <name type="scientific">Naganishia cerealis</name>
    <dbReference type="NCBI Taxonomy" id="610337"/>
    <lineage>
        <taxon>Eukaryota</taxon>
        <taxon>Fungi</taxon>
        <taxon>Dikarya</taxon>
        <taxon>Basidiomycota</taxon>
        <taxon>Agaricomycotina</taxon>
        <taxon>Tremellomycetes</taxon>
        <taxon>Filobasidiales</taxon>
        <taxon>Filobasidiaceae</taxon>
        <taxon>Naganishia</taxon>
    </lineage>
</organism>
<evidence type="ECO:0000313" key="1">
    <source>
        <dbReference type="EMBL" id="KAJ9095758.1"/>
    </source>
</evidence>
<dbReference type="Proteomes" id="UP001241377">
    <property type="component" value="Unassembled WGS sequence"/>
</dbReference>
<sequence length="126" mass="13799">MVKPSRARGRGGSQFGGRAAPPAGTSGRAKSLRNGAVNRREKVDEHIPASLVTESDQEEDDEEESGEEESDGDEEDGDDDDDEDAEDDEDDEEEEEEEEEEVKIGVPVAMWASILHQFPNPSCSYS</sequence>
<comment type="caution">
    <text evidence="1">The sequence shown here is derived from an EMBL/GenBank/DDBJ whole genome shotgun (WGS) entry which is preliminary data.</text>
</comment>
<gene>
    <name evidence="1" type="ORF">QFC19_007471</name>
</gene>
<accession>A0ACC2V9G0</accession>
<proteinExistence type="predicted"/>
<protein>
    <submittedName>
        <fullName evidence="1">Uncharacterized protein</fullName>
    </submittedName>
</protein>
<reference evidence="1" key="1">
    <citation type="submission" date="2023-04" db="EMBL/GenBank/DDBJ databases">
        <title>Draft Genome sequencing of Naganishia species isolated from polar environments using Oxford Nanopore Technology.</title>
        <authorList>
            <person name="Leo P."/>
            <person name="Venkateswaran K."/>
        </authorList>
    </citation>
    <scope>NUCLEOTIDE SEQUENCE</scope>
    <source>
        <strain evidence="1">MNA-CCFEE 5261</strain>
    </source>
</reference>
<evidence type="ECO:0000313" key="2">
    <source>
        <dbReference type="Proteomes" id="UP001241377"/>
    </source>
</evidence>
<dbReference type="EMBL" id="JASBWR010000099">
    <property type="protein sequence ID" value="KAJ9095758.1"/>
    <property type="molecule type" value="Genomic_DNA"/>
</dbReference>
<name>A0ACC2V9G0_9TREE</name>
<keyword evidence="2" id="KW-1185">Reference proteome</keyword>